<evidence type="ECO:0000313" key="3">
    <source>
        <dbReference type="Proteomes" id="UP000199021"/>
    </source>
</evidence>
<dbReference type="NCBIfam" id="TIGR04183">
    <property type="entry name" value="Por_Secre_tail"/>
    <property type="match status" value="1"/>
</dbReference>
<proteinExistence type="predicted"/>
<feature type="domain" description="Secretion system C-terminal sorting" evidence="1">
    <location>
        <begin position="1072"/>
        <end position="1144"/>
    </location>
</feature>
<accession>A0A1H9KZ93</accession>
<protein>
    <submittedName>
        <fullName evidence="2">Por secretion system C-terminal sorting domain-containing protein</fullName>
    </submittedName>
</protein>
<name>A0A1H9KZ93_9BACT</name>
<dbReference type="AlphaFoldDB" id="A0A1H9KZ93"/>
<dbReference type="InterPro" id="IPR026444">
    <property type="entry name" value="Secre_tail"/>
</dbReference>
<dbReference type="STRING" id="478744.SAMN05444359_12258"/>
<keyword evidence="3" id="KW-1185">Reference proteome</keyword>
<reference evidence="3" key="1">
    <citation type="submission" date="2016-10" db="EMBL/GenBank/DDBJ databases">
        <authorList>
            <person name="Varghese N."/>
            <person name="Submissions S."/>
        </authorList>
    </citation>
    <scope>NUCLEOTIDE SEQUENCE [LARGE SCALE GENOMIC DNA]</scope>
    <source>
        <strain evidence="3">DSM 24740</strain>
    </source>
</reference>
<organism evidence="2 3">
    <name type="scientific">Neolewinella agarilytica</name>
    <dbReference type="NCBI Taxonomy" id="478744"/>
    <lineage>
        <taxon>Bacteria</taxon>
        <taxon>Pseudomonadati</taxon>
        <taxon>Bacteroidota</taxon>
        <taxon>Saprospiria</taxon>
        <taxon>Saprospirales</taxon>
        <taxon>Lewinellaceae</taxon>
        <taxon>Neolewinella</taxon>
    </lineage>
</organism>
<evidence type="ECO:0000313" key="2">
    <source>
        <dbReference type="EMBL" id="SER04512.1"/>
    </source>
</evidence>
<dbReference type="Pfam" id="PF18962">
    <property type="entry name" value="Por_Secre_tail"/>
    <property type="match status" value="1"/>
</dbReference>
<dbReference type="InParanoid" id="A0A1H9KZ93"/>
<evidence type="ECO:0000259" key="1">
    <source>
        <dbReference type="Pfam" id="PF18962"/>
    </source>
</evidence>
<sequence>MLAEGGDINIICAGDGISDAFTPVLTGANGETSGWIITSASGYILARPAGPPFDLEGAGGGACFLYHISYDASFTGAISTGDNICELTEEDGCFDLSNHITINRQTGDNCNAACTALSSGIALTDGSTSTSICVDEVGDPLDIVMSGEFDGDNTTFIITAADGEILAIPPGVGPFDLNGAGPGTCVIWYLAYDDGLTGLSVGQNTDDFVGCFDLSNGVIVKRNEAEAGSISLSDGSTSASICADGTPDPLTVVMSGDVAGDNSTFFITDAATGEILAIPGNNGPFDLDGAGEGVCDIWYLSAYDNVMGLATGNNIDDLAGCFDLSNAITVTRNVGNDCDGAVDGGAISLATGGTEATICVDGIADPLEVTRDGNAVGDNRTFIITDAVTGEILAIPGSNGPFDLDPAGGGVCDIWYLAYNDGLTGLMTGNNVTDLMGDFDLSNAISVTRNAPNAGLIALDGGATSVSICADGTPDPLTVVMSGTLLGDNSTFFITDAATGEILGVPGNNGPFDLDGAGEGVCDIWYLSAYGDVSGVSVGSNINAIDGCFALSNAITVTRNVGNDCDGAVDGGAISLATGGTEASICVDGIADPLEVTRDGNAVGDNRTFIITDAVTGEILAIPGSNGPFDLDPAGGGVCDIWYLAYNGDLTGLATGNNVADLMGDFDLSNAISITRNVTEAGTIALADGSDAATICVDGTGDPLEVVMSGETSGSNSTFVITDDAGMILAIPGNNGPFDLDPAGPGVCLIWYLAFEDGLSGAEVGMNANDLEGCFDLSNPITVTRNEAEAGAISLDGGTTEVSICADGTPDPLTVIMSGDVAGDNSTFFITDAATGEILAIPGNNGPFDLDGAGEGVCDIWYLSHYGELTGLATGNNINDIAGCFDLSNPIVVTRNVGDDCANGFTFSNVTINEVAPDGRIELFNGTDQAIDVSSFWLCNRPAYQLISAMTVECGELLIQPGDVTVISGFSGFDAADAELGLYTTNSFGSATALISYLEWGSAGHGRASVAVEAGLWMEDFFLTPPTGDESLQLTVNASNELEWVTKVVTLCDVNNATTSTRGETSQASVSIFPNPVNGDQLSLEVNGMIGADSRVEIYDFSGRRLVSQNLKAANGLSTVNLPEAPAGAYILRVVNNRQSATSRFTRF</sequence>
<dbReference type="Proteomes" id="UP000199021">
    <property type="component" value="Unassembled WGS sequence"/>
</dbReference>
<gene>
    <name evidence="2" type="ORF">SAMN05444359_12258</name>
</gene>
<dbReference type="EMBL" id="FOFB01000022">
    <property type="protein sequence ID" value="SER04512.1"/>
    <property type="molecule type" value="Genomic_DNA"/>
</dbReference>